<proteinExistence type="predicted"/>
<gene>
    <name evidence="1" type="ORF">TVAG_416990</name>
</gene>
<keyword evidence="2" id="KW-1185">Reference proteome</keyword>
<dbReference type="EMBL" id="DS113476">
    <property type="protein sequence ID" value="EAY04401.1"/>
    <property type="molecule type" value="Genomic_DNA"/>
</dbReference>
<dbReference type="RefSeq" id="XP_001316624.1">
    <property type="nucleotide sequence ID" value="XM_001316589.1"/>
</dbReference>
<evidence type="ECO:0000313" key="2">
    <source>
        <dbReference type="Proteomes" id="UP000001542"/>
    </source>
</evidence>
<protein>
    <recommendedName>
        <fullName evidence="3">VPS9 domain-containing protein</fullName>
    </recommendedName>
</protein>
<evidence type="ECO:0000313" key="1">
    <source>
        <dbReference type="EMBL" id="EAY04401.1"/>
    </source>
</evidence>
<evidence type="ECO:0008006" key="3">
    <source>
        <dbReference type="Google" id="ProtNLM"/>
    </source>
</evidence>
<dbReference type="Proteomes" id="UP000001542">
    <property type="component" value="Unassembled WGS sequence"/>
</dbReference>
<organism evidence="1 2">
    <name type="scientific">Trichomonas vaginalis (strain ATCC PRA-98 / G3)</name>
    <dbReference type="NCBI Taxonomy" id="412133"/>
    <lineage>
        <taxon>Eukaryota</taxon>
        <taxon>Metamonada</taxon>
        <taxon>Parabasalia</taxon>
        <taxon>Trichomonadida</taxon>
        <taxon>Trichomonadidae</taxon>
        <taxon>Trichomonas</taxon>
    </lineage>
</organism>
<reference evidence="1" key="1">
    <citation type="submission" date="2006-10" db="EMBL/GenBank/DDBJ databases">
        <authorList>
            <person name="Amadeo P."/>
            <person name="Zhao Q."/>
            <person name="Wortman J."/>
            <person name="Fraser-Liggett C."/>
            <person name="Carlton J."/>
        </authorList>
    </citation>
    <scope>NUCLEOTIDE SEQUENCE</scope>
    <source>
        <strain evidence="1">G3</strain>
    </source>
</reference>
<reference evidence="1" key="2">
    <citation type="journal article" date="2007" name="Science">
        <title>Draft genome sequence of the sexually transmitted pathogen Trichomonas vaginalis.</title>
        <authorList>
            <person name="Carlton J.M."/>
            <person name="Hirt R.P."/>
            <person name="Silva J.C."/>
            <person name="Delcher A.L."/>
            <person name="Schatz M."/>
            <person name="Zhao Q."/>
            <person name="Wortman J.R."/>
            <person name="Bidwell S.L."/>
            <person name="Alsmark U.C.M."/>
            <person name="Besteiro S."/>
            <person name="Sicheritz-Ponten T."/>
            <person name="Noel C.J."/>
            <person name="Dacks J.B."/>
            <person name="Foster P.G."/>
            <person name="Simillion C."/>
            <person name="Van de Peer Y."/>
            <person name="Miranda-Saavedra D."/>
            <person name="Barton G.J."/>
            <person name="Westrop G.D."/>
            <person name="Mueller S."/>
            <person name="Dessi D."/>
            <person name="Fiori P.L."/>
            <person name="Ren Q."/>
            <person name="Paulsen I."/>
            <person name="Zhang H."/>
            <person name="Bastida-Corcuera F.D."/>
            <person name="Simoes-Barbosa A."/>
            <person name="Brown M.T."/>
            <person name="Hayes R.D."/>
            <person name="Mukherjee M."/>
            <person name="Okumura C.Y."/>
            <person name="Schneider R."/>
            <person name="Smith A.J."/>
            <person name="Vanacova S."/>
            <person name="Villalvazo M."/>
            <person name="Haas B.J."/>
            <person name="Pertea M."/>
            <person name="Feldblyum T.V."/>
            <person name="Utterback T.R."/>
            <person name="Shu C.L."/>
            <person name="Osoegawa K."/>
            <person name="de Jong P.J."/>
            <person name="Hrdy I."/>
            <person name="Horvathova L."/>
            <person name="Zubacova Z."/>
            <person name="Dolezal P."/>
            <person name="Malik S.B."/>
            <person name="Logsdon J.M. Jr."/>
            <person name="Henze K."/>
            <person name="Gupta A."/>
            <person name="Wang C.C."/>
            <person name="Dunne R.L."/>
            <person name="Upcroft J.A."/>
            <person name="Upcroft P."/>
            <person name="White O."/>
            <person name="Salzberg S.L."/>
            <person name="Tang P."/>
            <person name="Chiu C.-H."/>
            <person name="Lee Y.-S."/>
            <person name="Embley T.M."/>
            <person name="Coombs G.H."/>
            <person name="Mottram J.C."/>
            <person name="Tachezy J."/>
            <person name="Fraser-Liggett C.M."/>
            <person name="Johnson P.J."/>
        </authorList>
    </citation>
    <scope>NUCLEOTIDE SEQUENCE [LARGE SCALE GENOMIC DNA]</scope>
    <source>
        <strain evidence="1">G3</strain>
    </source>
</reference>
<name>A2ESF7_TRIV3</name>
<dbReference type="VEuPathDB" id="TrichDB:TVAGG3_0277970"/>
<dbReference type="KEGG" id="tva:4762262"/>
<accession>A2ESF7</accession>
<dbReference type="AlphaFoldDB" id="A2ESF7"/>
<dbReference type="InParanoid" id="A2ESF7"/>
<sequence length="607" mass="72888">MRASVDYCLKLKQIQTKIHQNIQFASAFFQNGEDQLVKINTQYNEFKDDFAKYFSRLKDIIIKLAETGVAFTQVKDTQKFYEFLESKNVIPEHDTNVNIYEVYLEQFPKYFDYFLFKHDKVIELTQGGRTIQETHESFMRELYNKDTEKINFFNLAKVEFLTPQFIRFLNKNLDISHIFFNSTFNRDNAIAKQEFLDNFMKNLDKCPEYILDLIKIDKNVITMSLKPLINQHPQLLNLVPYYVDLKNKNNQFDIQIPDEIIEKINSIVTQKTAFIPEEIKSTLEKLAGTDSRETEAQPAHQKLRELLKILPPLPVIHNQNQKYSIKEYLTFAINMIHSNKREYYLKKLNEICKDRNYQDFIDKTRNPQYIFNEIKRIDPKDKLQNAEQSIRYKSHYQFLIKYEENLSEIQNQIIGYTFVIFESDKSKPINLIQLTKLYTTIYTEYKIHKDFINKNYKEDLKKIKLDYFNMDCMLEKFFTNERAKNLEYFVNGEEKALDFQADLFRKEKWMEKKHKFVKDLSYDKDPLELYKIFNKYQDKIMKKFESNLTDLGSDQATPFFYAYVYHCMPSNLLSTLKYIALYKKIYPATQNFFEIILSTMNLRIFDE</sequence>
<dbReference type="VEuPathDB" id="TrichDB:TVAG_416990"/>